<protein>
    <submittedName>
        <fullName evidence="3">Adenylate cyclase</fullName>
        <ecNumber evidence="3">4.6.1.1</ecNumber>
    </submittedName>
</protein>
<evidence type="ECO:0000256" key="1">
    <source>
        <dbReference type="SAM" id="Phobius"/>
    </source>
</evidence>
<evidence type="ECO:0000259" key="2">
    <source>
        <dbReference type="PROSITE" id="PS50125"/>
    </source>
</evidence>
<dbReference type="GO" id="GO:0035556">
    <property type="term" value="P:intracellular signal transduction"/>
    <property type="evidence" value="ECO:0007669"/>
    <property type="project" value="InterPro"/>
</dbReference>
<dbReference type="Pfam" id="PF05226">
    <property type="entry name" value="CHASE2"/>
    <property type="match status" value="1"/>
</dbReference>
<keyword evidence="1" id="KW-0812">Transmembrane</keyword>
<dbReference type="Pfam" id="PF00211">
    <property type="entry name" value="Guanylate_cyc"/>
    <property type="match status" value="1"/>
</dbReference>
<keyword evidence="3" id="KW-0456">Lyase</keyword>
<keyword evidence="4" id="KW-1185">Reference proteome</keyword>
<name>A0A2R5F765_9PROT</name>
<gene>
    <name evidence="3" type="primary">ac2</name>
    <name evidence="3" type="ORF">NMK_1629</name>
</gene>
<comment type="caution">
    <text evidence="3">The sequence shown here is derived from an EMBL/GenBank/DDBJ whole genome shotgun (WGS) entry which is preliminary data.</text>
</comment>
<dbReference type="InterPro" id="IPR001054">
    <property type="entry name" value="A/G_cyclase"/>
</dbReference>
<dbReference type="InterPro" id="IPR050697">
    <property type="entry name" value="Adenylyl/Guanylyl_Cyclase_3/4"/>
</dbReference>
<dbReference type="GO" id="GO:0004016">
    <property type="term" value="F:adenylate cyclase activity"/>
    <property type="evidence" value="ECO:0007669"/>
    <property type="project" value="UniProtKB-EC"/>
</dbReference>
<keyword evidence="1" id="KW-0472">Membrane</keyword>
<dbReference type="PANTHER" id="PTHR43081:SF1">
    <property type="entry name" value="ADENYLATE CYCLASE, TERMINAL-DIFFERENTIATION SPECIFIC"/>
    <property type="match status" value="1"/>
</dbReference>
<dbReference type="EMBL" id="BDOQ01000006">
    <property type="protein sequence ID" value="GBG14070.1"/>
    <property type="molecule type" value="Genomic_DNA"/>
</dbReference>
<feature type="domain" description="Guanylate cyclase" evidence="2">
    <location>
        <begin position="461"/>
        <end position="593"/>
    </location>
</feature>
<dbReference type="PANTHER" id="PTHR43081">
    <property type="entry name" value="ADENYLATE CYCLASE, TERMINAL-DIFFERENTIATION SPECIFIC-RELATED"/>
    <property type="match status" value="1"/>
</dbReference>
<keyword evidence="1" id="KW-1133">Transmembrane helix</keyword>
<dbReference type="PROSITE" id="PS50125">
    <property type="entry name" value="GUANYLATE_CYCLASE_2"/>
    <property type="match status" value="1"/>
</dbReference>
<evidence type="ECO:0000313" key="4">
    <source>
        <dbReference type="Proteomes" id="UP000245081"/>
    </source>
</evidence>
<feature type="transmembrane region" description="Helical" evidence="1">
    <location>
        <begin position="342"/>
        <end position="362"/>
    </location>
</feature>
<evidence type="ECO:0000313" key="3">
    <source>
        <dbReference type="EMBL" id="GBG14070.1"/>
    </source>
</evidence>
<dbReference type="AlphaFoldDB" id="A0A2R5F765"/>
<dbReference type="Gene3D" id="3.30.70.1230">
    <property type="entry name" value="Nucleotide cyclase"/>
    <property type="match status" value="1"/>
</dbReference>
<feature type="transmembrane region" description="Helical" evidence="1">
    <location>
        <begin position="369"/>
        <end position="388"/>
    </location>
</feature>
<dbReference type="GO" id="GO:0006171">
    <property type="term" value="P:cAMP biosynthetic process"/>
    <property type="evidence" value="ECO:0007669"/>
    <property type="project" value="TreeGrafter"/>
</dbReference>
<dbReference type="OrthoDB" id="9802500at2"/>
<accession>A0A2R5F765</accession>
<feature type="transmembrane region" description="Helical" evidence="1">
    <location>
        <begin position="400"/>
        <end position="419"/>
    </location>
</feature>
<proteinExistence type="predicted"/>
<dbReference type="SUPFAM" id="SSF55073">
    <property type="entry name" value="Nucleotide cyclase"/>
    <property type="match status" value="1"/>
</dbReference>
<dbReference type="CDD" id="cd07302">
    <property type="entry name" value="CHD"/>
    <property type="match status" value="1"/>
</dbReference>
<sequence length="704" mass="76158">MQLGLLAVIGAILAGGFVYLTEPLPLQVLRNSLFDQYQRWQPRQYKPQPVKIIDVDDASLARMGQWPWPRTRIAELIERLQRAQVAAIGFDVIFAELDRTAPKAMLNLWNLPPAARNTINSLPDHDAVMAEALGKGRAIVGFSLDQDGAGSKLPSRSFSVVTLGESPLPFLHGFSSAVTSLPDFEMKASGNGALTFVPDADGVVRRVPLFLKLHDQVLPTLVSEVLRVAQGASNYIIKTSQVEKTGIETVGIGKLKIPTTPKGELWVHYTPAVADRYIPAWKIFSGEVPAESVKGSIVLVGTSAQGLMDLRLNARGEVMPGVEAHAQVLEQILGATYLERPIWAGSIEALVIVVGGLLLGILTLVTGAIASAGLAALMVVGMSVGAWFAFSRHGLLLDPLTPSLCLIAIFILASVIHHLSTEQKQRWIKQAFARYVSPNLVSYLVQHPDDLELGGHRRQCSFIFTDLAGFTSLMEKIDPAEAVAMLNAYLDEMIAIAFRHQGTLDRIVGDAVAIMFSAPVTQADHQQRAYDCALDMHAFASKYAAELNAKGIPFGQTRIGIHSGEVIVGNFGGSTIFDYRALGDTVNTASRLESVNKHLGTKVCISEATLAGCSQADVRPVGRLVLKGKTQPLMVYQPCMTALSSQAPVAEYVQAYSMLQGNAEDALFAFEVLATNYPEDPLVRLHLDRLKAGQAGELIVMAEK</sequence>
<dbReference type="SMART" id="SM00044">
    <property type="entry name" value="CYCc"/>
    <property type="match status" value="1"/>
</dbReference>
<dbReference type="Proteomes" id="UP000245081">
    <property type="component" value="Unassembled WGS sequence"/>
</dbReference>
<dbReference type="InterPro" id="IPR007890">
    <property type="entry name" value="CHASE2"/>
</dbReference>
<dbReference type="SMART" id="SM01080">
    <property type="entry name" value="CHASE2"/>
    <property type="match status" value="1"/>
</dbReference>
<organism evidence="3 4">
    <name type="scientific">Novimethylophilus kurashikiensis</name>
    <dbReference type="NCBI Taxonomy" id="1825523"/>
    <lineage>
        <taxon>Bacteria</taxon>
        <taxon>Pseudomonadati</taxon>
        <taxon>Pseudomonadota</taxon>
        <taxon>Betaproteobacteria</taxon>
        <taxon>Nitrosomonadales</taxon>
        <taxon>Methylophilaceae</taxon>
        <taxon>Novimethylophilus</taxon>
    </lineage>
</organism>
<dbReference type="InterPro" id="IPR029787">
    <property type="entry name" value="Nucleotide_cyclase"/>
</dbReference>
<reference evidence="3 4" key="1">
    <citation type="journal article" date="2018" name="Environ. Microbiol.">
        <title>Isolation and genomic characterization of Novimethylophilus kurashikiensis gen. nov. sp. nov., a new lanthanide-dependent methylotrophic species of Methylophilaceae.</title>
        <authorList>
            <person name="Lv H."/>
            <person name="Sahin N."/>
            <person name="Tani A."/>
        </authorList>
    </citation>
    <scope>NUCLEOTIDE SEQUENCE [LARGE SCALE GENOMIC DNA]</scope>
    <source>
        <strain evidence="3 4">La2-4</strain>
    </source>
</reference>
<dbReference type="EC" id="4.6.1.1" evidence="3"/>